<evidence type="ECO:0000256" key="1">
    <source>
        <dbReference type="SAM" id="Coils"/>
    </source>
</evidence>
<gene>
    <name evidence="4" type="ordered locus">Rumal_0094</name>
</gene>
<feature type="coiled-coil region" evidence="1">
    <location>
        <begin position="98"/>
        <end position="132"/>
    </location>
</feature>
<proteinExistence type="predicted"/>
<dbReference type="KEGG" id="ral:Rumal_0094"/>
<dbReference type="Pfam" id="PF04977">
    <property type="entry name" value="DivIC"/>
    <property type="match status" value="1"/>
</dbReference>
<dbReference type="InterPro" id="IPR007060">
    <property type="entry name" value="FtsL/DivIC"/>
</dbReference>
<dbReference type="OrthoDB" id="1863153at2"/>
<dbReference type="EMBL" id="CP002403">
    <property type="protein sequence ID" value="ADU20656.1"/>
    <property type="molecule type" value="Genomic_DNA"/>
</dbReference>
<keyword evidence="3" id="KW-0812">Transmembrane</keyword>
<evidence type="ECO:0000256" key="3">
    <source>
        <dbReference type="SAM" id="Phobius"/>
    </source>
</evidence>
<accession>E6UBR4</accession>
<sequence>MERDDELEIHDGMENENEAADAAELVEHDEAYETEDEEYTDPVADTDDEVPLPDDEGETGSITVAKRKRALFRPVLFVIIVCFCVIAAVDMMSQRNEIEQLRQETVMMTSKIEETKQKNDEYTALLEADEDEFMERVAVEQLGYSYPNERRYYIVNKSGE</sequence>
<dbReference type="RefSeq" id="WP_013496850.1">
    <property type="nucleotide sequence ID" value="NC_014833.1"/>
</dbReference>
<feature type="transmembrane region" description="Helical" evidence="3">
    <location>
        <begin position="70"/>
        <end position="89"/>
    </location>
</feature>
<dbReference type="STRING" id="697329.Rumal_0094"/>
<evidence type="ECO:0000256" key="2">
    <source>
        <dbReference type="SAM" id="MobiDB-lite"/>
    </source>
</evidence>
<feature type="compositionally biased region" description="Acidic residues" evidence="2">
    <location>
        <begin position="32"/>
        <end position="58"/>
    </location>
</feature>
<dbReference type="Proteomes" id="UP000006919">
    <property type="component" value="Chromosome"/>
</dbReference>
<keyword evidence="3" id="KW-0472">Membrane</keyword>
<dbReference type="HOGENOM" id="CLU_1650870_0_0_9"/>
<keyword evidence="3" id="KW-1133">Transmembrane helix</keyword>
<keyword evidence="1" id="KW-0175">Coiled coil</keyword>
<protein>
    <submittedName>
        <fullName evidence="4">Septum formation initiator</fullName>
    </submittedName>
</protein>
<dbReference type="AlphaFoldDB" id="E6UBR4"/>
<dbReference type="eggNOG" id="COG2919">
    <property type="taxonomic scope" value="Bacteria"/>
</dbReference>
<evidence type="ECO:0000313" key="4">
    <source>
        <dbReference type="EMBL" id="ADU20656.1"/>
    </source>
</evidence>
<name>E6UBR4_RUMA7</name>
<organism evidence="4 5">
    <name type="scientific">Ruminococcus albus (strain ATCC 27210 / DSM 20455 / JCM 14654 / NCDO 2250 / 7)</name>
    <dbReference type="NCBI Taxonomy" id="697329"/>
    <lineage>
        <taxon>Bacteria</taxon>
        <taxon>Bacillati</taxon>
        <taxon>Bacillota</taxon>
        <taxon>Clostridia</taxon>
        <taxon>Eubacteriales</taxon>
        <taxon>Oscillospiraceae</taxon>
        <taxon>Ruminococcus</taxon>
    </lineage>
</organism>
<evidence type="ECO:0000313" key="5">
    <source>
        <dbReference type="Proteomes" id="UP000006919"/>
    </source>
</evidence>
<feature type="compositionally biased region" description="Basic and acidic residues" evidence="2">
    <location>
        <begin position="1"/>
        <end position="13"/>
    </location>
</feature>
<feature type="region of interest" description="Disordered" evidence="2">
    <location>
        <begin position="1"/>
        <end position="59"/>
    </location>
</feature>
<reference evidence="4 5" key="1">
    <citation type="journal article" date="2011" name="J. Bacteriol.">
        <title>Complete genome of the cellulolytic ruminal bacterium Ruminococcus albus 7.</title>
        <authorList>
            <person name="Suen G."/>
            <person name="Stevenson D.M."/>
            <person name="Bruce D.C."/>
            <person name="Chertkov O."/>
            <person name="Copeland A."/>
            <person name="Cheng J.F."/>
            <person name="Detter C."/>
            <person name="Detter J.C."/>
            <person name="Goodwin L.A."/>
            <person name="Han C.S."/>
            <person name="Hauser L.J."/>
            <person name="Ivanova N.N."/>
            <person name="Kyrpides N.C."/>
            <person name="Land M.L."/>
            <person name="Lapidus A."/>
            <person name="Lucas S."/>
            <person name="Ovchinnikova G."/>
            <person name="Pitluck S."/>
            <person name="Tapia R."/>
            <person name="Woyke T."/>
            <person name="Boyum J."/>
            <person name="Mead D."/>
            <person name="Weimer P.J."/>
        </authorList>
    </citation>
    <scope>NUCLEOTIDE SEQUENCE [LARGE SCALE GENOMIC DNA]</scope>
    <source>
        <strain evidence="5">ATCC 27210 / DSM 20455 / JCM 14654 / NCDO 2250 / 7</strain>
    </source>
</reference>